<reference evidence="1 2" key="1">
    <citation type="submission" date="2022-05" db="EMBL/GenBank/DDBJ databases">
        <title>Novel Pseudomonas spp. Isolated from a Rainbow Trout Aquaculture Facility.</title>
        <authorList>
            <person name="Testerman T."/>
            <person name="Graf J."/>
        </authorList>
    </citation>
    <scope>NUCLEOTIDE SEQUENCE [LARGE SCALE GENOMIC DNA]</scope>
    <source>
        <strain evidence="1 2">ID681</strain>
    </source>
</reference>
<proteinExistence type="predicted"/>
<dbReference type="EMBL" id="JAMDGY010000125">
    <property type="protein sequence ID" value="MDD0994084.1"/>
    <property type="molecule type" value="Genomic_DNA"/>
</dbReference>
<comment type="caution">
    <text evidence="1">The sequence shown here is derived from an EMBL/GenBank/DDBJ whole genome shotgun (WGS) entry which is preliminary data.</text>
</comment>
<dbReference type="RefSeq" id="WP_273925426.1">
    <property type="nucleotide sequence ID" value="NZ_JAMDGY010000125.1"/>
</dbReference>
<sequence length="76" mass="8109">VFGYAEGGYAPARLTTPPFSLWKTGPADQDQQHNSLRSCFVNYGLAYRFYVAAAVRLRSPATQAQPLGALTGSSAA</sequence>
<evidence type="ECO:0000313" key="1">
    <source>
        <dbReference type="EMBL" id="MDD0994084.1"/>
    </source>
</evidence>
<gene>
    <name evidence="1" type="ORF">M5G11_26545</name>
</gene>
<accession>A0ABT5P1A4</accession>
<dbReference type="Proteomes" id="UP001148203">
    <property type="component" value="Unassembled WGS sequence"/>
</dbReference>
<name>A0ABT5P1A4_9PSED</name>
<organism evidence="1 2">
    <name type="scientific">Pseudomonas fontis</name>
    <dbReference type="NCBI Taxonomy" id="2942633"/>
    <lineage>
        <taxon>Bacteria</taxon>
        <taxon>Pseudomonadati</taxon>
        <taxon>Pseudomonadota</taxon>
        <taxon>Gammaproteobacteria</taxon>
        <taxon>Pseudomonadales</taxon>
        <taxon>Pseudomonadaceae</taxon>
        <taxon>Pseudomonas</taxon>
    </lineage>
</organism>
<keyword evidence="2" id="KW-1185">Reference proteome</keyword>
<evidence type="ECO:0000313" key="2">
    <source>
        <dbReference type="Proteomes" id="UP001148203"/>
    </source>
</evidence>
<feature type="non-terminal residue" evidence="1">
    <location>
        <position position="1"/>
    </location>
</feature>
<protein>
    <submittedName>
        <fullName evidence="1">Uncharacterized protein</fullName>
    </submittedName>
</protein>